<accession>A0A830HPZ8</accession>
<organism evidence="3 4">
    <name type="scientific">Pycnococcus provasolii</name>
    <dbReference type="NCBI Taxonomy" id="41880"/>
    <lineage>
        <taxon>Eukaryota</taxon>
        <taxon>Viridiplantae</taxon>
        <taxon>Chlorophyta</taxon>
        <taxon>Pseudoscourfieldiophyceae</taxon>
        <taxon>Pseudoscourfieldiales</taxon>
        <taxon>Pycnococcaceae</taxon>
        <taxon>Pycnococcus</taxon>
    </lineage>
</organism>
<comment type="caution">
    <text evidence="3">The sequence shown here is derived from an EMBL/GenBank/DDBJ whole genome shotgun (WGS) entry which is preliminary data.</text>
</comment>
<name>A0A830HPZ8_9CHLO</name>
<sequence length="338" mass="36517">MTTRMMNASKKKKTTACFLLIVLTFLLLVPPARGSAHEGNGGGVTGVDDYGVDLYDYYSMTDLDMEEGETLQPFTSTTTSPTMNDEFGEDDVNNSNIVTQEEITRNGADFFGGGDTTMPSYPSYPDPYASPFYYGPAAGGAVSGDPPLAPPPANAVSGRGRRGRKKPRVQKPRRRGRRGTRTTTRRRGRRGRRPSYGYAMPPPPPPYYYGGGYLAAGGQHYYHYPHPAYYSYYYPPVVYPTTNYYYPPSYPTSYYDGGGGGNYLYPGASWDKGPGGGLGCPAMSCMYAVGAGGYEVDSRGCPVCPSSAPPPGFGIRNVRGSAEAPAPDDDDFLKEGDV</sequence>
<dbReference type="EMBL" id="BNJQ01000023">
    <property type="protein sequence ID" value="GHP08988.1"/>
    <property type="molecule type" value="Genomic_DNA"/>
</dbReference>
<feature type="compositionally biased region" description="Basic residues" evidence="1">
    <location>
        <begin position="159"/>
        <end position="193"/>
    </location>
</feature>
<keyword evidence="4" id="KW-1185">Reference proteome</keyword>
<evidence type="ECO:0000256" key="2">
    <source>
        <dbReference type="SAM" id="SignalP"/>
    </source>
</evidence>
<feature type="region of interest" description="Disordered" evidence="1">
    <location>
        <begin position="315"/>
        <end position="338"/>
    </location>
</feature>
<feature type="chain" id="PRO_5032770987" evidence="2">
    <location>
        <begin position="35"/>
        <end position="338"/>
    </location>
</feature>
<dbReference type="AlphaFoldDB" id="A0A830HPZ8"/>
<protein>
    <submittedName>
        <fullName evidence="3">Uncharacterized protein</fullName>
    </submittedName>
</protein>
<feature type="signal peptide" evidence="2">
    <location>
        <begin position="1"/>
        <end position="34"/>
    </location>
</feature>
<reference evidence="3" key="1">
    <citation type="submission" date="2020-10" db="EMBL/GenBank/DDBJ databases">
        <title>Unveiling of a novel bifunctional photoreceptor, Dualchrome1, isolated from a cosmopolitan green alga.</title>
        <authorList>
            <person name="Suzuki S."/>
            <person name="Kawachi M."/>
        </authorList>
    </citation>
    <scope>NUCLEOTIDE SEQUENCE</scope>
    <source>
        <strain evidence="3">NIES 2893</strain>
    </source>
</reference>
<feature type="region of interest" description="Disordered" evidence="1">
    <location>
        <begin position="143"/>
        <end position="200"/>
    </location>
</feature>
<evidence type="ECO:0000313" key="3">
    <source>
        <dbReference type="EMBL" id="GHP08988.1"/>
    </source>
</evidence>
<proteinExistence type="predicted"/>
<dbReference type="Proteomes" id="UP000660262">
    <property type="component" value="Unassembled WGS sequence"/>
</dbReference>
<evidence type="ECO:0000313" key="4">
    <source>
        <dbReference type="Proteomes" id="UP000660262"/>
    </source>
</evidence>
<evidence type="ECO:0000256" key="1">
    <source>
        <dbReference type="SAM" id="MobiDB-lite"/>
    </source>
</evidence>
<keyword evidence="2" id="KW-0732">Signal</keyword>
<gene>
    <name evidence="3" type="ORF">PPROV_000772500</name>
</gene>